<keyword evidence="5 6" id="KW-0472">Membrane</keyword>
<dbReference type="RefSeq" id="WP_075072451.1">
    <property type="nucleotide sequence ID" value="NZ_DF967972.1"/>
</dbReference>
<dbReference type="Proteomes" id="UP000055060">
    <property type="component" value="Unassembled WGS sequence"/>
</dbReference>
<feature type="transmembrane region" description="Helical" evidence="6">
    <location>
        <begin position="76"/>
        <end position="98"/>
    </location>
</feature>
<sequence length="218" mass="24282">MPSSALILVTACGLYGVVHSLLASHTAKRLAEARWGAAARRWYRLGFSLLAGFLLLLPILWLAWKLPDRVIYRIPFPALILSGLIQLGAALALLAGLLQTGVMRFLGVGQALHPETAGPLIAGRRPQELVVDGVYRRVRHPLYTCGLVIIWLSPVMSWNLLALNVGMTGYILIGIYFEERKLLAEFGEAYAEYKRRTPALIPGMKRFHHRDAEDTEKK</sequence>
<evidence type="ECO:0000256" key="2">
    <source>
        <dbReference type="ARBA" id="ARBA00010631"/>
    </source>
</evidence>
<keyword evidence="8" id="KW-1185">Reference proteome</keyword>
<dbReference type="InterPro" id="IPR033580">
    <property type="entry name" value="Nurim-like"/>
</dbReference>
<evidence type="ECO:0000313" key="7">
    <source>
        <dbReference type="EMBL" id="GAP13092.1"/>
    </source>
</evidence>
<evidence type="ECO:0000256" key="3">
    <source>
        <dbReference type="ARBA" id="ARBA00022692"/>
    </source>
</evidence>
<organism evidence="7">
    <name type="scientific">Longilinea arvoryzae</name>
    <dbReference type="NCBI Taxonomy" id="360412"/>
    <lineage>
        <taxon>Bacteria</taxon>
        <taxon>Bacillati</taxon>
        <taxon>Chloroflexota</taxon>
        <taxon>Anaerolineae</taxon>
        <taxon>Anaerolineales</taxon>
        <taxon>Anaerolineaceae</taxon>
        <taxon>Longilinea</taxon>
    </lineage>
</organism>
<evidence type="ECO:0000256" key="4">
    <source>
        <dbReference type="ARBA" id="ARBA00022989"/>
    </source>
</evidence>
<dbReference type="PANTHER" id="PTHR31040:SF1">
    <property type="entry name" value="NURIM"/>
    <property type="match status" value="1"/>
</dbReference>
<evidence type="ECO:0000256" key="1">
    <source>
        <dbReference type="ARBA" id="ARBA00004141"/>
    </source>
</evidence>
<dbReference type="PANTHER" id="PTHR31040">
    <property type="entry name" value="NURIM"/>
    <property type="match status" value="1"/>
</dbReference>
<keyword evidence="4 6" id="KW-1133">Transmembrane helix</keyword>
<dbReference type="STRING" id="360412.LARV_00834"/>
<comment type="subcellular location">
    <subcellularLocation>
        <location evidence="1">Membrane</location>
        <topology evidence="1">Multi-pass membrane protein</topology>
    </subcellularLocation>
</comment>
<accession>A0A0S7BE27</accession>
<evidence type="ECO:0000313" key="8">
    <source>
        <dbReference type="Proteomes" id="UP000055060"/>
    </source>
</evidence>
<protein>
    <submittedName>
        <fullName evidence="7">Uncharacterized protein</fullName>
    </submittedName>
</protein>
<reference evidence="7" key="1">
    <citation type="submission" date="2015-07" db="EMBL/GenBank/DDBJ databases">
        <title>Draft Genome Sequences of Anaerolinea thermolimosa IMO-1, Bellilinea caldifistulae GOMI-1, Leptolinea tardivitalis YMTK-2, Levilinea saccharolytica KIBI-1,Longilinea arvoryzae KOME-1, Previously Described as Members of the Anaerolineaceae (Chloroflexi).</title>
        <authorList>
            <person name="Sekiguchi Y."/>
            <person name="Ohashi A."/>
            <person name="Matsuura N."/>
            <person name="Tourlousse M.D."/>
        </authorList>
    </citation>
    <scope>NUCLEOTIDE SEQUENCE [LARGE SCALE GENOMIC DNA]</scope>
    <source>
        <strain evidence="7">KOME-1</strain>
    </source>
</reference>
<name>A0A0S7BE27_9CHLR</name>
<gene>
    <name evidence="7" type="ORF">LARV_00834</name>
</gene>
<dbReference type="GO" id="GO:0016020">
    <property type="term" value="C:membrane"/>
    <property type="evidence" value="ECO:0007669"/>
    <property type="project" value="UniProtKB-SubCell"/>
</dbReference>
<keyword evidence="3 6" id="KW-0812">Transmembrane</keyword>
<feature type="transmembrane region" description="Helical" evidence="6">
    <location>
        <begin position="42"/>
        <end position="64"/>
    </location>
</feature>
<dbReference type="Gene3D" id="1.20.120.1630">
    <property type="match status" value="1"/>
</dbReference>
<proteinExistence type="inferred from homology"/>
<evidence type="ECO:0000256" key="6">
    <source>
        <dbReference type="SAM" id="Phobius"/>
    </source>
</evidence>
<dbReference type="OrthoDB" id="9809773at2"/>
<dbReference type="AlphaFoldDB" id="A0A0S7BE27"/>
<evidence type="ECO:0000256" key="5">
    <source>
        <dbReference type="ARBA" id="ARBA00023136"/>
    </source>
</evidence>
<dbReference type="EMBL" id="DF967972">
    <property type="protein sequence ID" value="GAP13092.1"/>
    <property type="molecule type" value="Genomic_DNA"/>
</dbReference>
<feature type="transmembrane region" description="Helical" evidence="6">
    <location>
        <begin position="156"/>
        <end position="177"/>
    </location>
</feature>
<comment type="similarity">
    <text evidence="2">Belongs to the nurim family.</text>
</comment>